<dbReference type="InterPro" id="IPR053806">
    <property type="entry name" value="MTHFR_C"/>
</dbReference>
<sequence length="611" mass="68246">MVKVVDKINAMRQAGTPFYSFEYFPPKTEEGVDNLYQRLERMALLDPLFVDVTWGAGGVTADLTLEISRNAQRIIHLETMMHLTCTNMPADQVEKALDGARAAGIQNILALRGDPPREAEKWEKCENGFGHAIDLVKFIRKTHGDYFGICVAGYPEGHVDSTEPDGDMLHLKAKVDAGADFIITQLFYDVDVFFDFVARAREIGIDCPIIPGIMPIQNYAAFRRMVSFCKTHVPPDIYAALEPIKDDDAAVKAYGVELGIDMCRRLLARGTPGVHFYTLNLERSVKLIMQGLGFIMPGKSDRLPWPTSELPRRRSEDVRPIFWANRPESYMHRTLAWDEFPNGRWGDSRSPAFGDLSDYHLCNGLSVKKAKDRRKIWGESPASVGDVVDVFKFYLTGKIGMLPWCDGAVQSETHGMLDVLLRLNSRGYLTINSQPRVNGEPSSDKTVGWGAPNGYVYQKAYLEFFTSLDNLERVIALCKSKYPLITYHAVNAAGKTFTNVPSAGAGEALPVNAVTWGVFPNSEVVQPTVVDPASFLTWKDEAFGLWLSLWGSIYPRESASAALIQSFHDDYFLVNIVDNDYVRGDIVQFVDDLVDQQQVLDARAEAGESQL</sequence>
<dbReference type="PANTHER" id="PTHR45754">
    <property type="entry name" value="METHYLENETETRAHYDROFOLATE REDUCTASE"/>
    <property type="match status" value="1"/>
</dbReference>
<dbReference type="NCBIfam" id="TIGR00676">
    <property type="entry name" value="fadh2"/>
    <property type="match status" value="1"/>
</dbReference>
<evidence type="ECO:0000256" key="10">
    <source>
        <dbReference type="ARBA" id="ARBA00023167"/>
    </source>
</evidence>
<dbReference type="InterPro" id="IPR004621">
    <property type="entry name" value="Fadh2_euk"/>
</dbReference>
<evidence type="ECO:0000313" key="15">
    <source>
        <dbReference type="EMBL" id="SPR01583.1"/>
    </source>
</evidence>
<evidence type="ECO:0000256" key="11">
    <source>
        <dbReference type="ARBA" id="ARBA00034478"/>
    </source>
</evidence>
<keyword evidence="5" id="KW-0285">Flavoprotein</keyword>
<dbReference type="Pfam" id="PF21895">
    <property type="entry name" value="MTHFR_C"/>
    <property type="match status" value="1"/>
</dbReference>
<feature type="domain" description="MTHFR SAM-binding regulatory" evidence="13">
    <location>
        <begin position="302"/>
        <end position="595"/>
    </location>
</feature>
<protein>
    <recommendedName>
        <fullName evidence="12">methylenetetrahydrofolate reductase (NADH)</fullName>
        <ecNumber evidence="12">1.5.1.54</ecNumber>
    </recommendedName>
</protein>
<evidence type="ECO:0000313" key="14">
    <source>
        <dbReference type="EMBL" id="CEP01126.1"/>
    </source>
</evidence>
<keyword evidence="16" id="KW-1185">Reference proteome</keyword>
<evidence type="ECO:0000256" key="4">
    <source>
        <dbReference type="ARBA" id="ARBA00022605"/>
    </source>
</evidence>
<dbReference type="InterPro" id="IPR003171">
    <property type="entry name" value="Mehydrof_redctse-like"/>
</dbReference>
<dbReference type="Proteomes" id="UP000290189">
    <property type="component" value="Unassembled WGS sequence"/>
</dbReference>
<dbReference type="Pfam" id="PF02219">
    <property type="entry name" value="MTHFR"/>
    <property type="match status" value="1"/>
</dbReference>
<organism evidence="14 16">
    <name type="scientific">Plasmodiophora brassicae</name>
    <name type="common">Clubroot disease agent</name>
    <dbReference type="NCBI Taxonomy" id="37360"/>
    <lineage>
        <taxon>Eukaryota</taxon>
        <taxon>Sar</taxon>
        <taxon>Rhizaria</taxon>
        <taxon>Endomyxa</taxon>
        <taxon>Phytomyxea</taxon>
        <taxon>Plasmodiophorida</taxon>
        <taxon>Plasmodiophoridae</taxon>
        <taxon>Plasmodiophora</taxon>
    </lineage>
</organism>
<comment type="pathway">
    <text evidence="11">Amino-acid biosynthesis; L-methionine biosynthesis via de novo pathway.</text>
</comment>
<keyword evidence="9" id="KW-0520">NAD</keyword>
<dbReference type="GO" id="GO:0005829">
    <property type="term" value="C:cytosol"/>
    <property type="evidence" value="ECO:0007669"/>
    <property type="project" value="InterPro"/>
</dbReference>
<dbReference type="EMBL" id="OVEO01000018">
    <property type="protein sequence ID" value="SPR01583.1"/>
    <property type="molecule type" value="Genomic_DNA"/>
</dbReference>
<dbReference type="CDD" id="cd00537">
    <property type="entry name" value="MTHFR"/>
    <property type="match status" value="1"/>
</dbReference>
<keyword evidence="8" id="KW-0560">Oxidoreductase</keyword>
<evidence type="ECO:0000256" key="3">
    <source>
        <dbReference type="ARBA" id="ARBA00006743"/>
    </source>
</evidence>
<name>A0A0G4J1H8_PLABS</name>
<dbReference type="InterPro" id="IPR004620">
    <property type="entry name" value="MTHF_reductase_bac"/>
</dbReference>
<keyword evidence="15" id="KW-0496">Mitochondrion</keyword>
<evidence type="ECO:0000256" key="6">
    <source>
        <dbReference type="ARBA" id="ARBA00022827"/>
    </source>
</evidence>
<dbReference type="EC" id="1.5.1.54" evidence="12"/>
<dbReference type="GO" id="GO:0009086">
    <property type="term" value="P:methionine biosynthetic process"/>
    <property type="evidence" value="ECO:0007669"/>
    <property type="project" value="UniProtKB-KW"/>
</dbReference>
<dbReference type="GO" id="GO:0035999">
    <property type="term" value="P:tetrahydrofolate interconversion"/>
    <property type="evidence" value="ECO:0007669"/>
    <property type="project" value="UniProtKB-UniPathway"/>
</dbReference>
<evidence type="ECO:0000259" key="13">
    <source>
        <dbReference type="Pfam" id="PF21895"/>
    </source>
</evidence>
<dbReference type="InterPro" id="IPR029041">
    <property type="entry name" value="FAD-linked_oxidoreductase-like"/>
</dbReference>
<dbReference type="AlphaFoldDB" id="A0A0G4J1H8"/>
<evidence type="ECO:0000256" key="9">
    <source>
        <dbReference type="ARBA" id="ARBA00023027"/>
    </source>
</evidence>
<evidence type="ECO:0000256" key="12">
    <source>
        <dbReference type="ARBA" id="ARBA00034529"/>
    </source>
</evidence>
<geneLocation type="mitochondrion" evidence="15"/>
<dbReference type="OrthoDB" id="16284at2759"/>
<reference evidence="14 16" key="1">
    <citation type="submission" date="2015-02" db="EMBL/GenBank/DDBJ databases">
        <authorList>
            <person name="Chooi Y.-H."/>
        </authorList>
    </citation>
    <scope>NUCLEOTIDE SEQUENCE [LARGE SCALE GENOMIC DNA]</scope>
    <source>
        <strain evidence="14">E3</strain>
    </source>
</reference>
<comment type="similarity">
    <text evidence="3">Belongs to the methylenetetrahydrofolate reductase family.</text>
</comment>
<dbReference type="UniPathway" id="UPA00193"/>
<dbReference type="NCBIfam" id="TIGR00677">
    <property type="entry name" value="fadh2_euk"/>
    <property type="match status" value="1"/>
</dbReference>
<comment type="cofactor">
    <cofactor evidence="1">
        <name>FAD</name>
        <dbReference type="ChEBI" id="CHEBI:57692"/>
    </cofactor>
</comment>
<dbReference type="GO" id="GO:0106312">
    <property type="term" value="F:methylenetetrahydrofolate reductase (NADH) activity"/>
    <property type="evidence" value="ECO:0007669"/>
    <property type="project" value="UniProtKB-EC"/>
</dbReference>
<comment type="pathway">
    <text evidence="2">One-carbon metabolism; tetrahydrofolate interconversion.</text>
</comment>
<dbReference type="GO" id="GO:0071949">
    <property type="term" value="F:FAD binding"/>
    <property type="evidence" value="ECO:0007669"/>
    <property type="project" value="TreeGrafter"/>
</dbReference>
<dbReference type="FunFam" id="3.20.20.220:FF:000002">
    <property type="entry name" value="Methylenetetrahydrofolate reductase"/>
    <property type="match status" value="1"/>
</dbReference>
<reference evidence="15 17" key="2">
    <citation type="submission" date="2018-03" db="EMBL/GenBank/DDBJ databases">
        <authorList>
            <person name="Fogelqvist J."/>
        </authorList>
    </citation>
    <scope>NUCLEOTIDE SEQUENCE [LARGE SCALE GENOMIC DNA]</scope>
</reference>
<proteinExistence type="inferred from homology"/>
<evidence type="ECO:0000256" key="8">
    <source>
        <dbReference type="ARBA" id="ARBA00023002"/>
    </source>
</evidence>
<evidence type="ECO:0000313" key="17">
    <source>
        <dbReference type="Proteomes" id="UP000290189"/>
    </source>
</evidence>
<evidence type="ECO:0000256" key="5">
    <source>
        <dbReference type="ARBA" id="ARBA00022630"/>
    </source>
</evidence>
<evidence type="ECO:0000256" key="2">
    <source>
        <dbReference type="ARBA" id="ARBA00004777"/>
    </source>
</evidence>
<dbReference type="STRING" id="37360.A0A0G4J1H8"/>
<dbReference type="OMA" id="AWKEEFY"/>
<dbReference type="Proteomes" id="UP000039324">
    <property type="component" value="Unassembled WGS sequence"/>
</dbReference>
<accession>A0A0G4J1H8</accession>
<dbReference type="Gene3D" id="3.20.20.220">
    <property type="match status" value="1"/>
</dbReference>
<evidence type="ECO:0000313" key="16">
    <source>
        <dbReference type="Proteomes" id="UP000039324"/>
    </source>
</evidence>
<keyword evidence="10" id="KW-0486">Methionine biosynthesis</keyword>
<gene>
    <name evidence="14" type="ORF">PBRA_008438</name>
    <name evidence="15" type="ORF">PLBR_LOCUS8798</name>
</gene>
<dbReference type="SUPFAM" id="SSF51730">
    <property type="entry name" value="FAD-linked oxidoreductase"/>
    <property type="match status" value="1"/>
</dbReference>
<keyword evidence="4" id="KW-0028">Amino-acid biosynthesis</keyword>
<dbReference type="EMBL" id="CDSF01000109">
    <property type="protein sequence ID" value="CEP01126.1"/>
    <property type="molecule type" value="Genomic_DNA"/>
</dbReference>
<evidence type="ECO:0000256" key="1">
    <source>
        <dbReference type="ARBA" id="ARBA00001974"/>
    </source>
</evidence>
<dbReference type="PANTHER" id="PTHR45754:SF3">
    <property type="entry name" value="METHYLENETETRAHYDROFOLATE REDUCTASE (NADPH)"/>
    <property type="match status" value="1"/>
</dbReference>
<evidence type="ECO:0000256" key="7">
    <source>
        <dbReference type="ARBA" id="ARBA00022857"/>
    </source>
</evidence>
<keyword evidence="6" id="KW-0274">FAD</keyword>
<keyword evidence="7" id="KW-0521">NADP</keyword>